<name>A0AAW2NUW8_SESRA</name>
<evidence type="ECO:0000256" key="1">
    <source>
        <dbReference type="ARBA" id="ARBA00004123"/>
    </source>
</evidence>
<gene>
    <name evidence="11" type="ORF">Sradi_4457900</name>
</gene>
<dbReference type="PANTHER" id="PTHR47926">
    <property type="entry name" value="PENTATRICOPEPTIDE REPEAT-CONTAINING PROTEIN"/>
    <property type="match status" value="1"/>
</dbReference>
<evidence type="ECO:0000313" key="11">
    <source>
        <dbReference type="EMBL" id="KAL0346266.1"/>
    </source>
</evidence>
<dbReference type="InterPro" id="IPR046848">
    <property type="entry name" value="E_motif"/>
</dbReference>
<dbReference type="PROSITE" id="PS51375">
    <property type="entry name" value="PPR"/>
    <property type="match status" value="3"/>
</dbReference>
<evidence type="ECO:0000256" key="3">
    <source>
        <dbReference type="ARBA" id="ARBA00022737"/>
    </source>
</evidence>
<keyword evidence="7" id="KW-0539">Nucleus</keyword>
<dbReference type="PROSITE" id="PS50888">
    <property type="entry name" value="BHLH"/>
    <property type="match status" value="1"/>
</dbReference>
<evidence type="ECO:0000256" key="8">
    <source>
        <dbReference type="PROSITE-ProRule" id="PRU00708"/>
    </source>
</evidence>
<feature type="compositionally biased region" description="Basic and acidic residues" evidence="9">
    <location>
        <begin position="45"/>
        <end position="55"/>
    </location>
</feature>
<dbReference type="Pfam" id="PF00010">
    <property type="entry name" value="HLH"/>
    <property type="match status" value="1"/>
</dbReference>
<dbReference type="EMBL" id="JACGWJ010000019">
    <property type="protein sequence ID" value="KAL0346266.1"/>
    <property type="molecule type" value="Genomic_DNA"/>
</dbReference>
<dbReference type="Pfam" id="PF13041">
    <property type="entry name" value="PPR_2"/>
    <property type="match status" value="2"/>
</dbReference>
<dbReference type="InterPro" id="IPR032867">
    <property type="entry name" value="DYW_dom"/>
</dbReference>
<protein>
    <submittedName>
        <fullName evidence="11">Pentatricopeptide repeat-containing protein, mitochondrial</fullName>
    </submittedName>
</protein>
<dbReference type="FunFam" id="1.25.40.10:FF:000144">
    <property type="entry name" value="Pentatricopeptide repeat-containing protein, mitochondrial"/>
    <property type="match status" value="1"/>
</dbReference>
<feature type="repeat" description="PPR" evidence="8">
    <location>
        <begin position="328"/>
        <end position="362"/>
    </location>
</feature>
<evidence type="ECO:0000259" key="10">
    <source>
        <dbReference type="PROSITE" id="PS50888"/>
    </source>
</evidence>
<dbReference type="InterPro" id="IPR011990">
    <property type="entry name" value="TPR-like_helical_dom_sf"/>
</dbReference>
<dbReference type="GO" id="GO:0008270">
    <property type="term" value="F:zinc ion binding"/>
    <property type="evidence" value="ECO:0007669"/>
    <property type="project" value="InterPro"/>
</dbReference>
<feature type="repeat" description="PPR" evidence="8">
    <location>
        <begin position="412"/>
        <end position="446"/>
    </location>
</feature>
<evidence type="ECO:0000256" key="6">
    <source>
        <dbReference type="ARBA" id="ARBA00023163"/>
    </source>
</evidence>
<dbReference type="Pfam" id="PF14432">
    <property type="entry name" value="DYW_deaminase"/>
    <property type="match status" value="1"/>
</dbReference>
<dbReference type="SUPFAM" id="SSF47459">
    <property type="entry name" value="HLH, helix-loop-helix DNA-binding domain"/>
    <property type="match status" value="1"/>
</dbReference>
<sequence length="909" mass="102195">MPPPIFPSNIALIDRASKFSVFASADNSPESTNILSASSSMKLDLVKQEPLDSDSHPNSSSPAVSNQSLKSNKRKEREKKVKESNKKSKKVVANEASEDSGEKLPYVHVRARRGQATDSHSLAERARREKINARMKLLQELVPGCNKISGTAMVLDEIINHVQALQRQVEFLSMRLAAVNPRIDFNLDALLAAEGGSSIDNSYPGTFAPSVWSDGQINGSRQHQYQQPWHFDGLHQPSWGREEDTSNFITPETSLLSYDSPANSDYDAVLNECVNHKSLRGGQRVQAHMMKTHYLPPVYLRTRLIVLYVKCEVLSDARMVFDEMPERNVVSWTAMISGYTKSGLYSEALSLFVQMLRSGAFAFEYGRQIHSLIVKSPFELHIYVGSSLLDLYAKSGRIHEARIIFEGLPERDVVSCTAIISGYAQRGHDREALELFRTLQREGMASNYVTYASVVTALSGLAAFEYGRQVHGHVLRSELSFYTVLQNSLIDMYSKCGNLNYARSIFDKMQERTVISWNAMLAGYSKHGMGKAVVDLYNMMREENKICPDSTTLLTVLSGCSHGGMENKGLKFFDEMAGKYATELGIEHYGCVIDLLGRAGQLDRALQFIEEIPFEPNAAIWGSLLGACRVHRNIRVGKIAGKRLLELEPENAGNYVMLCNLYASNGKWDEVRKVREMMKEQAVMKEPGKSWIEFGRTLHTFYASDRSHPRKEEVLSKVRELSDRIKEVGYNPELSCVLYDVDEEQKEKMLLGHSEKLALAFAVMNVSESKPIRIMKNLRICVDCHNFARFVSQVYVREILIRDKSRFHHIVNGWKIKMPSFKPFANAGNTLRARLSPSLRTRGGGGDGPSRWLSPGHEDSAQRLRLQPHTAASWRVSKVGRLGIALLYHQLLHCSHSRSGTQCQARSDN</sequence>
<dbReference type="SUPFAM" id="SSF48452">
    <property type="entry name" value="TPR-like"/>
    <property type="match status" value="1"/>
</dbReference>
<dbReference type="AlphaFoldDB" id="A0AAW2NUW8"/>
<feature type="compositionally biased region" description="Polar residues" evidence="9">
    <location>
        <begin position="56"/>
        <end position="69"/>
    </location>
</feature>
<dbReference type="InterPro" id="IPR046960">
    <property type="entry name" value="PPR_At4g14850-like_plant"/>
</dbReference>
<accession>A0AAW2NUW8</accession>
<evidence type="ECO:0000256" key="9">
    <source>
        <dbReference type="SAM" id="MobiDB-lite"/>
    </source>
</evidence>
<reference evidence="11" key="1">
    <citation type="submission" date="2020-06" db="EMBL/GenBank/DDBJ databases">
        <authorList>
            <person name="Li T."/>
            <person name="Hu X."/>
            <person name="Zhang T."/>
            <person name="Song X."/>
            <person name="Zhang H."/>
            <person name="Dai N."/>
            <person name="Sheng W."/>
            <person name="Hou X."/>
            <person name="Wei L."/>
        </authorList>
    </citation>
    <scope>NUCLEOTIDE SEQUENCE</scope>
    <source>
        <strain evidence="11">G02</strain>
        <tissue evidence="11">Leaf</tissue>
    </source>
</reference>
<keyword evidence="5" id="KW-0805">Transcription regulation</keyword>
<evidence type="ECO:0000256" key="5">
    <source>
        <dbReference type="ARBA" id="ARBA00023015"/>
    </source>
</evidence>
<dbReference type="FunFam" id="4.10.280.10:FF:000042">
    <property type="entry name" value="transcription factor bHLH48-like isoform X1"/>
    <property type="match status" value="1"/>
</dbReference>
<keyword evidence="4" id="KW-0809">Transit peptide</keyword>
<dbReference type="PANTHER" id="PTHR47926:SF466">
    <property type="entry name" value="(WILD MALAYSIAN BANANA) HYPOTHETICAL PROTEIN"/>
    <property type="match status" value="1"/>
</dbReference>
<dbReference type="FunFam" id="1.25.40.10:FF:000366">
    <property type="entry name" value="Pentatricopeptide (PPR) repeat-containing protein"/>
    <property type="match status" value="1"/>
</dbReference>
<dbReference type="Pfam" id="PF01535">
    <property type="entry name" value="PPR"/>
    <property type="match status" value="4"/>
</dbReference>
<dbReference type="NCBIfam" id="TIGR00756">
    <property type="entry name" value="PPR"/>
    <property type="match status" value="4"/>
</dbReference>
<organism evidence="11">
    <name type="scientific">Sesamum radiatum</name>
    <name type="common">Black benniseed</name>
    <dbReference type="NCBI Taxonomy" id="300843"/>
    <lineage>
        <taxon>Eukaryota</taxon>
        <taxon>Viridiplantae</taxon>
        <taxon>Streptophyta</taxon>
        <taxon>Embryophyta</taxon>
        <taxon>Tracheophyta</taxon>
        <taxon>Spermatophyta</taxon>
        <taxon>Magnoliopsida</taxon>
        <taxon>eudicotyledons</taxon>
        <taxon>Gunneridae</taxon>
        <taxon>Pentapetalae</taxon>
        <taxon>asterids</taxon>
        <taxon>lamiids</taxon>
        <taxon>Lamiales</taxon>
        <taxon>Pedaliaceae</taxon>
        <taxon>Sesamum</taxon>
    </lineage>
</organism>
<dbReference type="Pfam" id="PF20431">
    <property type="entry name" value="E_motif"/>
    <property type="match status" value="1"/>
</dbReference>
<comment type="similarity">
    <text evidence="2">Belongs to the PPR family. PCMP-H subfamily.</text>
</comment>
<dbReference type="Gene3D" id="4.10.280.10">
    <property type="entry name" value="Helix-loop-helix DNA-binding domain"/>
    <property type="match status" value="1"/>
</dbReference>
<reference evidence="11" key="2">
    <citation type="journal article" date="2024" name="Plant">
        <title>Genomic evolution and insights into agronomic trait innovations of Sesamum species.</title>
        <authorList>
            <person name="Miao H."/>
            <person name="Wang L."/>
            <person name="Qu L."/>
            <person name="Liu H."/>
            <person name="Sun Y."/>
            <person name="Le M."/>
            <person name="Wang Q."/>
            <person name="Wei S."/>
            <person name="Zheng Y."/>
            <person name="Lin W."/>
            <person name="Duan Y."/>
            <person name="Cao H."/>
            <person name="Xiong S."/>
            <person name="Wang X."/>
            <person name="Wei L."/>
            <person name="Li C."/>
            <person name="Ma Q."/>
            <person name="Ju M."/>
            <person name="Zhao R."/>
            <person name="Li G."/>
            <person name="Mu C."/>
            <person name="Tian Q."/>
            <person name="Mei H."/>
            <person name="Zhang T."/>
            <person name="Gao T."/>
            <person name="Zhang H."/>
        </authorList>
    </citation>
    <scope>NUCLEOTIDE SEQUENCE</scope>
    <source>
        <strain evidence="11">G02</strain>
    </source>
</reference>
<dbReference type="GO" id="GO:0005634">
    <property type="term" value="C:nucleus"/>
    <property type="evidence" value="ECO:0007669"/>
    <property type="project" value="UniProtKB-SubCell"/>
</dbReference>
<dbReference type="FunFam" id="1.25.40.10:FF:000488">
    <property type="entry name" value="Pentatricopeptide repeat-containing protein, mitochondrial"/>
    <property type="match status" value="1"/>
</dbReference>
<comment type="subcellular location">
    <subcellularLocation>
        <location evidence="1">Nucleus</location>
    </subcellularLocation>
</comment>
<dbReference type="SMART" id="SM00353">
    <property type="entry name" value="HLH"/>
    <property type="match status" value="1"/>
</dbReference>
<proteinExistence type="inferred from homology"/>
<feature type="region of interest" description="Disordered" evidence="9">
    <location>
        <begin position="45"/>
        <end position="99"/>
    </location>
</feature>
<keyword evidence="3" id="KW-0677">Repeat</keyword>
<dbReference type="InterPro" id="IPR036638">
    <property type="entry name" value="HLH_DNA-bd_sf"/>
</dbReference>
<feature type="region of interest" description="Disordered" evidence="9">
    <location>
        <begin position="836"/>
        <end position="859"/>
    </location>
</feature>
<feature type="domain" description="BHLH" evidence="10">
    <location>
        <begin position="115"/>
        <end position="165"/>
    </location>
</feature>
<evidence type="ECO:0000256" key="7">
    <source>
        <dbReference type="ARBA" id="ARBA00023242"/>
    </source>
</evidence>
<dbReference type="InterPro" id="IPR002885">
    <property type="entry name" value="PPR_rpt"/>
</dbReference>
<dbReference type="Gene3D" id="1.25.40.10">
    <property type="entry name" value="Tetratricopeptide repeat domain"/>
    <property type="match status" value="3"/>
</dbReference>
<dbReference type="GO" id="GO:0009451">
    <property type="term" value="P:RNA modification"/>
    <property type="evidence" value="ECO:0007669"/>
    <property type="project" value="InterPro"/>
</dbReference>
<dbReference type="GO" id="GO:0046983">
    <property type="term" value="F:protein dimerization activity"/>
    <property type="evidence" value="ECO:0007669"/>
    <property type="project" value="InterPro"/>
</dbReference>
<feature type="repeat" description="PPR" evidence="8">
    <location>
        <begin position="513"/>
        <end position="547"/>
    </location>
</feature>
<dbReference type="GO" id="GO:0003723">
    <property type="term" value="F:RNA binding"/>
    <property type="evidence" value="ECO:0007669"/>
    <property type="project" value="InterPro"/>
</dbReference>
<dbReference type="InterPro" id="IPR011598">
    <property type="entry name" value="bHLH_dom"/>
</dbReference>
<dbReference type="CDD" id="cd18919">
    <property type="entry name" value="bHLH_AtBPE_like"/>
    <property type="match status" value="1"/>
</dbReference>
<evidence type="ECO:0000256" key="2">
    <source>
        <dbReference type="ARBA" id="ARBA00006643"/>
    </source>
</evidence>
<keyword evidence="6" id="KW-0804">Transcription</keyword>
<evidence type="ECO:0000256" key="4">
    <source>
        <dbReference type="ARBA" id="ARBA00022946"/>
    </source>
</evidence>
<comment type="caution">
    <text evidence="11">The sequence shown here is derived from an EMBL/GenBank/DDBJ whole genome shotgun (WGS) entry which is preliminary data.</text>
</comment>